<gene>
    <name evidence="2" type="ORF">AVDCRST_MAG78-3385</name>
</gene>
<evidence type="ECO:0000313" key="2">
    <source>
        <dbReference type="EMBL" id="CAA9450971.1"/>
    </source>
</evidence>
<feature type="non-terminal residue" evidence="2">
    <location>
        <position position="50"/>
    </location>
</feature>
<feature type="compositionally biased region" description="Basic and acidic residues" evidence="1">
    <location>
        <begin position="39"/>
        <end position="50"/>
    </location>
</feature>
<protein>
    <submittedName>
        <fullName evidence="2">Uncharacterized protein</fullName>
    </submittedName>
</protein>
<dbReference type="EMBL" id="CADCVB010000223">
    <property type="protein sequence ID" value="CAA9450971.1"/>
    <property type="molecule type" value="Genomic_DNA"/>
</dbReference>
<feature type="region of interest" description="Disordered" evidence="1">
    <location>
        <begin position="1"/>
        <end position="50"/>
    </location>
</feature>
<feature type="non-terminal residue" evidence="2">
    <location>
        <position position="1"/>
    </location>
</feature>
<evidence type="ECO:0000256" key="1">
    <source>
        <dbReference type="SAM" id="MobiDB-lite"/>
    </source>
</evidence>
<feature type="compositionally biased region" description="Basic and acidic residues" evidence="1">
    <location>
        <begin position="15"/>
        <end position="32"/>
    </location>
</feature>
<proteinExistence type="predicted"/>
<reference evidence="2" key="1">
    <citation type="submission" date="2020-02" db="EMBL/GenBank/DDBJ databases">
        <authorList>
            <person name="Meier V. D."/>
        </authorList>
    </citation>
    <scope>NUCLEOTIDE SEQUENCE</scope>
    <source>
        <strain evidence="2">AVDCRST_MAG78</strain>
    </source>
</reference>
<name>A0A6J4QZF7_9ACTN</name>
<organism evidence="2">
    <name type="scientific">uncultured Rubrobacteraceae bacterium</name>
    <dbReference type="NCBI Taxonomy" id="349277"/>
    <lineage>
        <taxon>Bacteria</taxon>
        <taxon>Bacillati</taxon>
        <taxon>Actinomycetota</taxon>
        <taxon>Rubrobacteria</taxon>
        <taxon>Rubrobacterales</taxon>
        <taxon>Rubrobacteraceae</taxon>
        <taxon>environmental samples</taxon>
    </lineage>
</organism>
<accession>A0A6J4QZF7</accession>
<dbReference type="AlphaFoldDB" id="A0A6J4QZF7"/>
<sequence>GRRTTRSRWRIPCTEQRRRPAGDARSDQEPRGRPVLRAPGRDERATRWGV</sequence>